<dbReference type="RefSeq" id="WP_246948086.1">
    <property type="nucleotide sequence ID" value="NZ_JALKII010000001.1"/>
</dbReference>
<dbReference type="InterPro" id="IPR015421">
    <property type="entry name" value="PyrdxlP-dep_Trfase_major"/>
</dbReference>
<evidence type="ECO:0000256" key="4">
    <source>
        <dbReference type="ARBA" id="ARBA00022679"/>
    </source>
</evidence>
<accession>A0ABT0E4R7</accession>
<name>A0ABT0E4R7_9GAMM</name>
<feature type="domain" description="Aminotransferase class I/classII large" evidence="7">
    <location>
        <begin position="39"/>
        <end position="399"/>
    </location>
</feature>
<dbReference type="EMBL" id="JALKII010000001">
    <property type="protein sequence ID" value="MCK0536622.1"/>
    <property type="molecule type" value="Genomic_DNA"/>
</dbReference>
<dbReference type="SUPFAM" id="SSF53383">
    <property type="entry name" value="PLP-dependent transferases"/>
    <property type="match status" value="1"/>
</dbReference>
<dbReference type="InterPro" id="IPR004839">
    <property type="entry name" value="Aminotransferase_I/II_large"/>
</dbReference>
<dbReference type="InterPro" id="IPR015422">
    <property type="entry name" value="PyrdxlP-dep_Trfase_small"/>
</dbReference>
<reference evidence="8" key="1">
    <citation type="submission" date="2022-04" db="EMBL/GenBank/DDBJ databases">
        <title>Alcanivorax sp. CY1518 draft genome sequence.</title>
        <authorList>
            <person name="Zhao G."/>
            <person name="An M."/>
        </authorList>
    </citation>
    <scope>NUCLEOTIDE SEQUENCE</scope>
    <source>
        <strain evidence="8">CY1518</strain>
    </source>
</reference>
<dbReference type="PANTHER" id="PTHR43488:SF2">
    <property type="entry name" value="GLUTAMATE-PYRUVATE AMINOTRANSFERASE ALAA"/>
    <property type="match status" value="1"/>
</dbReference>
<keyword evidence="4" id="KW-0808">Transferase</keyword>
<dbReference type="CDD" id="cd00609">
    <property type="entry name" value="AAT_like"/>
    <property type="match status" value="1"/>
</dbReference>
<dbReference type="Pfam" id="PF00155">
    <property type="entry name" value="Aminotran_1_2"/>
    <property type="match status" value="1"/>
</dbReference>
<sequence length="408" mass="45633">MSADKPAILKSEKLKGVCYDIRGPVLREANRMEEEGQRIIKLNIGNPAPFGLIAPDEILQDVILNLPDSTGYCHSKGLFPARKAVMHYSQEKNIAGVTIDDIILGNGVSELIVMAMQALINDGDEILLPAPDYPLWTAAVRLAGGNPVHYLCDEQQDWQPALDDIRARITPRTRALVIINPNNPTGANYSPALLQEMVEIAREHNLIIFSDEIYDKILYDDEQHFSIASMAEDLLCITFNGLSKSYRAAGFRSGWMVISGARYRATDFIEGLEMLASMRLCANVPAQHAIQTALGGYQSIDDLVLPTGRLGKQRDLAWELLNAIPGVSCVKPKSALYLFPRLDPDIYPIQNDEAFVLDLLRKEKVLVVQGSAFNWPQPDHFRIVFLPQPEDIQESIERIGRYLARLRR</sequence>
<evidence type="ECO:0000313" key="8">
    <source>
        <dbReference type="EMBL" id="MCK0536622.1"/>
    </source>
</evidence>
<protein>
    <recommendedName>
        <fullName evidence="6">alanine transaminase</fullName>
        <ecNumber evidence="6">2.6.1.2</ecNumber>
    </recommendedName>
</protein>
<dbReference type="InterPro" id="IPR051926">
    <property type="entry name" value="Ala_Aminotransferase"/>
</dbReference>
<evidence type="ECO:0000313" key="9">
    <source>
        <dbReference type="Proteomes" id="UP001165524"/>
    </source>
</evidence>
<keyword evidence="3 8" id="KW-0032">Aminotransferase</keyword>
<dbReference type="InterPro" id="IPR015424">
    <property type="entry name" value="PyrdxlP-dep_Trfase"/>
</dbReference>
<evidence type="ECO:0000256" key="1">
    <source>
        <dbReference type="ARBA" id="ARBA00001933"/>
    </source>
</evidence>
<keyword evidence="9" id="KW-1185">Reference proteome</keyword>
<evidence type="ECO:0000256" key="2">
    <source>
        <dbReference type="ARBA" id="ARBA00007441"/>
    </source>
</evidence>
<dbReference type="EC" id="2.6.1.2" evidence="6"/>
<dbReference type="Gene3D" id="3.40.640.10">
    <property type="entry name" value="Type I PLP-dependent aspartate aminotransferase-like (Major domain)"/>
    <property type="match status" value="1"/>
</dbReference>
<proteinExistence type="inferred from homology"/>
<comment type="cofactor">
    <cofactor evidence="1">
        <name>pyridoxal 5'-phosphate</name>
        <dbReference type="ChEBI" id="CHEBI:597326"/>
    </cofactor>
</comment>
<evidence type="ECO:0000256" key="3">
    <source>
        <dbReference type="ARBA" id="ARBA00022576"/>
    </source>
</evidence>
<comment type="caution">
    <text evidence="8">The sequence shown here is derived from an EMBL/GenBank/DDBJ whole genome shotgun (WGS) entry which is preliminary data.</text>
</comment>
<evidence type="ECO:0000256" key="5">
    <source>
        <dbReference type="ARBA" id="ARBA00022898"/>
    </source>
</evidence>
<dbReference type="GO" id="GO:0008483">
    <property type="term" value="F:transaminase activity"/>
    <property type="evidence" value="ECO:0007669"/>
    <property type="project" value="UniProtKB-KW"/>
</dbReference>
<dbReference type="Gene3D" id="3.90.1150.10">
    <property type="entry name" value="Aspartate Aminotransferase, domain 1"/>
    <property type="match status" value="1"/>
</dbReference>
<comment type="similarity">
    <text evidence="2">Belongs to the class-I pyridoxal-phosphate-dependent aminotransferase family.</text>
</comment>
<dbReference type="Proteomes" id="UP001165524">
    <property type="component" value="Unassembled WGS sequence"/>
</dbReference>
<evidence type="ECO:0000259" key="7">
    <source>
        <dbReference type="Pfam" id="PF00155"/>
    </source>
</evidence>
<dbReference type="PANTHER" id="PTHR43488">
    <property type="entry name" value="GLUTAMATE-PYRUVATE AMINOTRANSFERASE ALAA"/>
    <property type="match status" value="1"/>
</dbReference>
<organism evidence="8 9">
    <name type="scientific">Alcanivorax quisquiliarum</name>
    <dbReference type="NCBI Taxonomy" id="2933565"/>
    <lineage>
        <taxon>Bacteria</taxon>
        <taxon>Pseudomonadati</taxon>
        <taxon>Pseudomonadota</taxon>
        <taxon>Gammaproteobacteria</taxon>
        <taxon>Oceanospirillales</taxon>
        <taxon>Alcanivoracaceae</taxon>
        <taxon>Alcanivorax</taxon>
    </lineage>
</organism>
<evidence type="ECO:0000256" key="6">
    <source>
        <dbReference type="ARBA" id="ARBA00026106"/>
    </source>
</evidence>
<keyword evidence="5" id="KW-0663">Pyridoxal phosphate</keyword>
<gene>
    <name evidence="8" type="ORF">MU846_02775</name>
</gene>